<feature type="compositionally biased region" description="Basic and acidic residues" evidence="1">
    <location>
        <begin position="548"/>
        <end position="580"/>
    </location>
</feature>
<feature type="compositionally biased region" description="Basic and acidic residues" evidence="1">
    <location>
        <begin position="587"/>
        <end position="601"/>
    </location>
</feature>
<feature type="region of interest" description="Disordered" evidence="1">
    <location>
        <begin position="154"/>
        <end position="267"/>
    </location>
</feature>
<dbReference type="InParanoid" id="A0A177CMX4"/>
<dbReference type="RefSeq" id="XP_018038603.1">
    <property type="nucleotide sequence ID" value="XM_018180056.1"/>
</dbReference>
<dbReference type="Proteomes" id="UP000077069">
    <property type="component" value="Unassembled WGS sequence"/>
</dbReference>
<accession>A0A177CMX4</accession>
<feature type="region of interest" description="Disordered" evidence="1">
    <location>
        <begin position="404"/>
        <end position="450"/>
    </location>
</feature>
<dbReference type="AlphaFoldDB" id="A0A177CMX4"/>
<feature type="compositionally biased region" description="Basic and acidic residues" evidence="1">
    <location>
        <begin position="167"/>
        <end position="192"/>
    </location>
</feature>
<feature type="compositionally biased region" description="Polar residues" evidence="1">
    <location>
        <begin position="105"/>
        <end position="116"/>
    </location>
</feature>
<evidence type="ECO:0000313" key="2">
    <source>
        <dbReference type="EMBL" id="OAG08238.1"/>
    </source>
</evidence>
<feature type="region of interest" description="Disordered" evidence="1">
    <location>
        <begin position="41"/>
        <end position="138"/>
    </location>
</feature>
<reference evidence="2 3" key="1">
    <citation type="submission" date="2016-05" db="EMBL/GenBank/DDBJ databases">
        <title>Comparative analysis of secretome profiles of manganese(II)-oxidizing ascomycete fungi.</title>
        <authorList>
            <consortium name="DOE Joint Genome Institute"/>
            <person name="Zeiner C.A."/>
            <person name="Purvine S.O."/>
            <person name="Zink E.M."/>
            <person name="Wu S."/>
            <person name="Pasa-Tolic L."/>
            <person name="Chaput D.L."/>
            <person name="Haridas S."/>
            <person name="Grigoriev I.V."/>
            <person name="Santelli C.M."/>
            <person name="Hansel C.M."/>
        </authorList>
    </citation>
    <scope>NUCLEOTIDE SEQUENCE [LARGE SCALE GENOMIC DNA]</scope>
    <source>
        <strain evidence="2 3">AP3s5-JAC2a</strain>
    </source>
</reference>
<feature type="compositionally biased region" description="Basic and acidic residues" evidence="1">
    <location>
        <begin position="475"/>
        <end position="486"/>
    </location>
</feature>
<feature type="region of interest" description="Disordered" evidence="1">
    <location>
        <begin position="322"/>
        <end position="371"/>
    </location>
</feature>
<organism evidence="2 3">
    <name type="scientific">Paraphaeosphaeria sporulosa</name>
    <dbReference type="NCBI Taxonomy" id="1460663"/>
    <lineage>
        <taxon>Eukaryota</taxon>
        <taxon>Fungi</taxon>
        <taxon>Dikarya</taxon>
        <taxon>Ascomycota</taxon>
        <taxon>Pezizomycotina</taxon>
        <taxon>Dothideomycetes</taxon>
        <taxon>Pleosporomycetidae</taxon>
        <taxon>Pleosporales</taxon>
        <taxon>Massarineae</taxon>
        <taxon>Didymosphaeriaceae</taxon>
        <taxon>Paraphaeosphaeria</taxon>
    </lineage>
</organism>
<dbReference type="OrthoDB" id="3792445at2759"/>
<keyword evidence="3" id="KW-1185">Reference proteome</keyword>
<feature type="compositionally biased region" description="Polar residues" evidence="1">
    <location>
        <begin position="257"/>
        <end position="267"/>
    </location>
</feature>
<evidence type="ECO:0000256" key="1">
    <source>
        <dbReference type="SAM" id="MobiDB-lite"/>
    </source>
</evidence>
<feature type="compositionally biased region" description="Basic and acidic residues" evidence="1">
    <location>
        <begin position="423"/>
        <end position="433"/>
    </location>
</feature>
<feature type="compositionally biased region" description="Basic and acidic residues" evidence="1">
    <location>
        <begin position="494"/>
        <end position="518"/>
    </location>
</feature>
<sequence length="601" mass="68518">MGGGPKASAANLEPLGKRRRFENLADSSSVEACASHVHEVRSVNDMAPVSSGAKDSRSAPLLSTEQTTTSHTESKLNAKWSDTAPAQVDEPGVSHPPNAEAPFSTMRTTMTGSIANIRSVKGTKDPTKRAPSPRTRLETSGALALAQEWQAKFKPLPKKPSMPNSLHEIDTREQSIRMVSEQRKLDWPDPKRLPAKKSKLKDYTSIATGKIDEESRQYRRKSGTGPQASAANLEPLGKLRRVFSPNASADRSPDPSGYQQPSAQVASVDTPALGIQKPKPDVALDAIGLSQSTEHTPEGREVLAPLKQLPSKAQDFGRNAARAFQRPSSPRNDPSLFTRTKKTGNIDVFEDPLRKRKRIPSPYRRREECKKVGRWEDRDHRRDSARNDVLGRGRSSATFLTQWTETYPRGAHPSCASVRRKDRVSDSERDRAPARYQNEGQDIEDYSNRDRRIDSRLRDERRPYRDDSLHEWSHAESHPYRRDRSASPRRSHHDRQSNCDNIRYRGDDRRHRGGTDLHARKDTERRSWADYQGREYRHRDTRHFYEVSRSARYESDPHKQSRSSDQHLRSEHRPDFRGDGIHPMTGRSRDDRYRARDFNRR</sequence>
<feature type="region of interest" description="Disordered" evidence="1">
    <location>
        <begin position="475"/>
        <end position="518"/>
    </location>
</feature>
<name>A0A177CMX4_9PLEO</name>
<feature type="compositionally biased region" description="Polar residues" evidence="1">
    <location>
        <begin position="326"/>
        <end position="338"/>
    </location>
</feature>
<feature type="region of interest" description="Disordered" evidence="1">
    <location>
        <begin position="548"/>
        <end position="601"/>
    </location>
</feature>
<dbReference type="GeneID" id="28763542"/>
<evidence type="ECO:0000313" key="3">
    <source>
        <dbReference type="Proteomes" id="UP000077069"/>
    </source>
</evidence>
<gene>
    <name evidence="2" type="ORF">CC84DRAFT_1173757</name>
</gene>
<proteinExistence type="predicted"/>
<dbReference type="EMBL" id="KV441550">
    <property type="protein sequence ID" value="OAG08238.1"/>
    <property type="molecule type" value="Genomic_DNA"/>
</dbReference>
<protein>
    <submittedName>
        <fullName evidence="2">Uncharacterized protein</fullName>
    </submittedName>
</protein>